<organism evidence="2 3">
    <name type="scientific">Coregonus suidteri</name>
    <dbReference type="NCBI Taxonomy" id="861788"/>
    <lineage>
        <taxon>Eukaryota</taxon>
        <taxon>Metazoa</taxon>
        <taxon>Chordata</taxon>
        <taxon>Craniata</taxon>
        <taxon>Vertebrata</taxon>
        <taxon>Euteleostomi</taxon>
        <taxon>Actinopterygii</taxon>
        <taxon>Neopterygii</taxon>
        <taxon>Teleostei</taxon>
        <taxon>Protacanthopterygii</taxon>
        <taxon>Salmoniformes</taxon>
        <taxon>Salmonidae</taxon>
        <taxon>Coregoninae</taxon>
        <taxon>Coregonus</taxon>
    </lineage>
</organism>
<dbReference type="EMBL" id="JAGTTL010000007">
    <property type="protein sequence ID" value="KAK6319903.1"/>
    <property type="molecule type" value="Genomic_DNA"/>
</dbReference>
<evidence type="ECO:0000256" key="1">
    <source>
        <dbReference type="SAM" id="MobiDB-lite"/>
    </source>
</evidence>
<keyword evidence="3" id="KW-1185">Reference proteome</keyword>
<accession>A0AAN8LW84</accession>
<gene>
    <name evidence="2" type="ORF">J4Q44_G00090100</name>
</gene>
<feature type="region of interest" description="Disordered" evidence="1">
    <location>
        <begin position="1"/>
        <end position="24"/>
    </location>
</feature>
<proteinExistence type="predicted"/>
<name>A0AAN8LW84_9TELE</name>
<sequence>MDPIAGRKYDRISSSLNSDNAGSKATTTALATQQHTVRTRDVQLCALPNSSNAVLSSRFGEAFRAKCVTKSIAVNNVQYNVGDYLVIDTVHSEEIPVFMEVCGIYSFLGAWVVKYYYKPVSTAITTHAWFNTVNNGFL</sequence>
<feature type="compositionally biased region" description="Basic and acidic residues" evidence="1">
    <location>
        <begin position="1"/>
        <end position="11"/>
    </location>
</feature>
<feature type="compositionally biased region" description="Polar residues" evidence="1">
    <location>
        <begin position="12"/>
        <end position="24"/>
    </location>
</feature>
<dbReference type="Proteomes" id="UP001356427">
    <property type="component" value="Unassembled WGS sequence"/>
</dbReference>
<dbReference type="AlphaFoldDB" id="A0AAN8LW84"/>
<reference evidence="2 3" key="1">
    <citation type="submission" date="2021-04" db="EMBL/GenBank/DDBJ databases">
        <authorList>
            <person name="De Guttry C."/>
            <person name="Zahm M."/>
            <person name="Klopp C."/>
            <person name="Cabau C."/>
            <person name="Louis A."/>
            <person name="Berthelot C."/>
            <person name="Parey E."/>
            <person name="Roest Crollius H."/>
            <person name="Montfort J."/>
            <person name="Robinson-Rechavi M."/>
            <person name="Bucao C."/>
            <person name="Bouchez O."/>
            <person name="Gislard M."/>
            <person name="Lluch J."/>
            <person name="Milhes M."/>
            <person name="Lampietro C."/>
            <person name="Lopez Roques C."/>
            <person name="Donnadieu C."/>
            <person name="Braasch I."/>
            <person name="Desvignes T."/>
            <person name="Postlethwait J."/>
            <person name="Bobe J."/>
            <person name="Wedekind C."/>
            <person name="Guiguen Y."/>
        </authorList>
    </citation>
    <scope>NUCLEOTIDE SEQUENCE [LARGE SCALE GENOMIC DNA]</scope>
    <source>
        <strain evidence="2">Cs_M1</strain>
        <tissue evidence="2">Blood</tissue>
    </source>
</reference>
<protein>
    <submittedName>
        <fullName evidence="2">Uncharacterized protein</fullName>
    </submittedName>
</protein>
<evidence type="ECO:0000313" key="2">
    <source>
        <dbReference type="EMBL" id="KAK6319903.1"/>
    </source>
</evidence>
<evidence type="ECO:0000313" key="3">
    <source>
        <dbReference type="Proteomes" id="UP001356427"/>
    </source>
</evidence>
<comment type="caution">
    <text evidence="2">The sequence shown here is derived from an EMBL/GenBank/DDBJ whole genome shotgun (WGS) entry which is preliminary data.</text>
</comment>